<keyword evidence="3" id="KW-1185">Reference proteome</keyword>
<protein>
    <submittedName>
        <fullName evidence="2">Uncharacterized protein</fullName>
    </submittedName>
</protein>
<feature type="region of interest" description="Disordered" evidence="1">
    <location>
        <begin position="74"/>
        <end position="110"/>
    </location>
</feature>
<gene>
    <name evidence="2" type="ORF">J8F10_17755</name>
</gene>
<dbReference type="RefSeq" id="WP_210655875.1">
    <property type="nucleotide sequence ID" value="NZ_JAGKQQ010000001.1"/>
</dbReference>
<comment type="caution">
    <text evidence="2">The sequence shown here is derived from an EMBL/GenBank/DDBJ whole genome shotgun (WGS) entry which is preliminary data.</text>
</comment>
<sequence length="110" mass="11528">MSRSALPRGANVVAHCLWGEFCNDFTWCGGTRADPTPDAELKALQGTWVAESEELNGAATPKEKLDRTLVVEGDNATNTFRRGAGVHTSGETRTGPVEGSPGDGRGGQGL</sequence>
<evidence type="ECO:0000313" key="2">
    <source>
        <dbReference type="EMBL" id="MBP3957113.1"/>
    </source>
</evidence>
<reference evidence="2 3" key="1">
    <citation type="submission" date="2021-04" db="EMBL/GenBank/DDBJ databases">
        <authorList>
            <person name="Ivanova A."/>
        </authorList>
    </citation>
    <scope>NUCLEOTIDE SEQUENCE [LARGE SCALE GENOMIC DNA]</scope>
    <source>
        <strain evidence="2 3">G18</strain>
    </source>
</reference>
<name>A0ABS5BTT6_9BACT</name>
<evidence type="ECO:0000313" key="3">
    <source>
        <dbReference type="Proteomes" id="UP000676565"/>
    </source>
</evidence>
<proteinExistence type="predicted"/>
<feature type="compositionally biased region" description="Gly residues" evidence="1">
    <location>
        <begin position="101"/>
        <end position="110"/>
    </location>
</feature>
<evidence type="ECO:0000256" key="1">
    <source>
        <dbReference type="SAM" id="MobiDB-lite"/>
    </source>
</evidence>
<organism evidence="2 3">
    <name type="scientific">Gemmata palustris</name>
    <dbReference type="NCBI Taxonomy" id="2822762"/>
    <lineage>
        <taxon>Bacteria</taxon>
        <taxon>Pseudomonadati</taxon>
        <taxon>Planctomycetota</taxon>
        <taxon>Planctomycetia</taxon>
        <taxon>Gemmatales</taxon>
        <taxon>Gemmataceae</taxon>
        <taxon>Gemmata</taxon>
    </lineage>
</organism>
<accession>A0ABS5BTT6</accession>
<dbReference type="EMBL" id="JAGKQQ010000001">
    <property type="protein sequence ID" value="MBP3957113.1"/>
    <property type="molecule type" value="Genomic_DNA"/>
</dbReference>
<dbReference type="Proteomes" id="UP000676565">
    <property type="component" value="Unassembled WGS sequence"/>
</dbReference>